<proteinExistence type="predicted"/>
<name>A0ABS6W002_9FLAO</name>
<feature type="domain" description="Peptidase M1 membrane alanine aminopeptidase" evidence="3">
    <location>
        <begin position="322"/>
        <end position="468"/>
    </location>
</feature>
<dbReference type="NCBIfam" id="TIGR04183">
    <property type="entry name" value="Por_Secre_tail"/>
    <property type="match status" value="1"/>
</dbReference>
<gene>
    <name evidence="6" type="ORF">KW502_04640</name>
</gene>
<dbReference type="InterPro" id="IPR026444">
    <property type="entry name" value="Secre_tail"/>
</dbReference>
<evidence type="ECO:0000259" key="3">
    <source>
        <dbReference type="Pfam" id="PF01433"/>
    </source>
</evidence>
<evidence type="ECO:0000259" key="5">
    <source>
        <dbReference type="Pfam" id="PF18962"/>
    </source>
</evidence>
<accession>A0ABS6W002</accession>
<feature type="chain" id="PRO_5045129281" evidence="2">
    <location>
        <begin position="19"/>
        <end position="642"/>
    </location>
</feature>
<protein>
    <submittedName>
        <fullName evidence="6">T9SS type A sorting domain-containing protein</fullName>
    </submittedName>
</protein>
<organism evidence="6 7">
    <name type="scientific">Mesonia aestuariivivens</name>
    <dbReference type="NCBI Taxonomy" id="2796128"/>
    <lineage>
        <taxon>Bacteria</taxon>
        <taxon>Pseudomonadati</taxon>
        <taxon>Bacteroidota</taxon>
        <taxon>Flavobacteriia</taxon>
        <taxon>Flavobacteriales</taxon>
        <taxon>Flavobacteriaceae</taxon>
        <taxon>Mesonia</taxon>
    </lineage>
</organism>
<sequence>MRLYLFLILCSVFIPVSAQNLYEEHHTIAKQELFSAASLFENQTSANTGNYDVTYHRLELTVNLSVAFLEGEVTTYFKAKENLNQVIFDFSTGMNVSTVLQNGIALNFQQSNDELIIDLPQTQLQGVLDSLSISYSGNPISTGFGSFEQTTHDGNEIIWTLSEPYGAKAWWPCKQDLTDKIDEIDIFITHPTFNNNGAENVAVANGLEQSQVINSTLKTTHFQHHYPIPAYLVAFAVTNYSVYNDTVMNNGNPFPIVNYVYPENLFQAQNSTAITVPIMELFIDKFGNYPFEDEKYGHAQFGWGGGMEHTTVSFMGNFSRGLIAHELGHQWFGDKVTCESWQDIWLNEGFATYMAAMVIESLDGDLVFNDYKENLVNSITSLPGGSVYVPAQDTLSVNRVFSKRLSYNKGAMALHMLRKKLGEFNFFNALQNYLNHPNYAYDYANTENLKTEFELQSGENLDEFFNDWVYGEGYPSSEVYVDQDLQSNQITITVSQSQSHASVDFFEVELPIKFLGTQGEVEEHKFYHTQNSQQFSFSTTMTVESIVIDAESDIISKNNTSNLKVKKLEKEIFYIYPNPTLGEITIQSSSAIEKVRIFNVLGEKLKETNHQKHFSIRDVARGIYFLEVKTGRGTQVRRVIKH</sequence>
<feature type="signal peptide" evidence="2">
    <location>
        <begin position="1"/>
        <end position="18"/>
    </location>
</feature>
<dbReference type="PANTHER" id="PTHR11533:SF174">
    <property type="entry name" value="PUROMYCIN-SENSITIVE AMINOPEPTIDASE-RELATED"/>
    <property type="match status" value="1"/>
</dbReference>
<dbReference type="InterPro" id="IPR014782">
    <property type="entry name" value="Peptidase_M1_dom"/>
</dbReference>
<dbReference type="Pfam" id="PF01433">
    <property type="entry name" value="Peptidase_M1"/>
    <property type="match status" value="1"/>
</dbReference>
<dbReference type="Pfam" id="PF18962">
    <property type="entry name" value="Por_Secre_tail"/>
    <property type="match status" value="1"/>
</dbReference>
<keyword evidence="1 2" id="KW-0732">Signal</keyword>
<feature type="domain" description="Secretion system C-terminal sorting" evidence="5">
    <location>
        <begin position="575"/>
        <end position="640"/>
    </location>
</feature>
<dbReference type="Proteomes" id="UP000719267">
    <property type="component" value="Unassembled WGS sequence"/>
</dbReference>
<dbReference type="Pfam" id="PF17900">
    <property type="entry name" value="Peptidase_M1_N"/>
    <property type="match status" value="1"/>
</dbReference>
<evidence type="ECO:0000313" key="7">
    <source>
        <dbReference type="Proteomes" id="UP000719267"/>
    </source>
</evidence>
<feature type="domain" description="Aminopeptidase N-like N-terminal" evidence="4">
    <location>
        <begin position="55"/>
        <end position="232"/>
    </location>
</feature>
<evidence type="ECO:0000259" key="4">
    <source>
        <dbReference type="Pfam" id="PF17900"/>
    </source>
</evidence>
<dbReference type="EMBL" id="JAHWDF010000004">
    <property type="protein sequence ID" value="MBW2961084.1"/>
    <property type="molecule type" value="Genomic_DNA"/>
</dbReference>
<evidence type="ECO:0000313" key="6">
    <source>
        <dbReference type="EMBL" id="MBW2961084.1"/>
    </source>
</evidence>
<dbReference type="InterPro" id="IPR045357">
    <property type="entry name" value="Aminopeptidase_N-like_N"/>
</dbReference>
<dbReference type="InterPro" id="IPR050344">
    <property type="entry name" value="Peptidase_M1_aminopeptidases"/>
</dbReference>
<dbReference type="CDD" id="cd09603">
    <property type="entry name" value="M1_APN_like"/>
    <property type="match status" value="1"/>
</dbReference>
<evidence type="ECO:0000256" key="2">
    <source>
        <dbReference type="SAM" id="SignalP"/>
    </source>
</evidence>
<dbReference type="RefSeq" id="WP_219039373.1">
    <property type="nucleotide sequence ID" value="NZ_JAHWDF010000004.1"/>
</dbReference>
<comment type="caution">
    <text evidence="6">The sequence shown here is derived from an EMBL/GenBank/DDBJ whole genome shotgun (WGS) entry which is preliminary data.</text>
</comment>
<reference evidence="6 7" key="1">
    <citation type="submission" date="2021-07" db="EMBL/GenBank/DDBJ databases">
        <title>Mesonia aestuariivivens sp. nov., isolated from a tidal flat.</title>
        <authorList>
            <person name="Kim Y.-O."/>
            <person name="Yoon J.-H."/>
        </authorList>
    </citation>
    <scope>NUCLEOTIDE SEQUENCE [LARGE SCALE GENOMIC DNA]</scope>
    <source>
        <strain evidence="6 7">JHPTF-M18</strain>
    </source>
</reference>
<keyword evidence="7" id="KW-1185">Reference proteome</keyword>
<dbReference type="PANTHER" id="PTHR11533">
    <property type="entry name" value="PROTEASE M1 ZINC METALLOPROTEASE"/>
    <property type="match status" value="1"/>
</dbReference>
<evidence type="ECO:0000256" key="1">
    <source>
        <dbReference type="ARBA" id="ARBA00022729"/>
    </source>
</evidence>